<keyword evidence="5" id="KW-1185">Reference proteome</keyword>
<dbReference type="SUPFAM" id="SSF49854">
    <property type="entry name" value="Spermadhesin, CUB domain"/>
    <property type="match status" value="1"/>
</dbReference>
<name>E4XUX4_OIKDI</name>
<dbReference type="InParanoid" id="E4XUX4"/>
<feature type="domain" description="CUB" evidence="3">
    <location>
        <begin position="88"/>
        <end position="189"/>
    </location>
</feature>
<keyword evidence="1" id="KW-1015">Disulfide bond</keyword>
<proteinExistence type="predicted"/>
<dbReference type="Proteomes" id="UP000001307">
    <property type="component" value="Unassembled WGS sequence"/>
</dbReference>
<dbReference type="CDD" id="cd00041">
    <property type="entry name" value="CUB"/>
    <property type="match status" value="1"/>
</dbReference>
<organism evidence="4">
    <name type="scientific">Oikopleura dioica</name>
    <name type="common">Tunicate</name>
    <dbReference type="NCBI Taxonomy" id="34765"/>
    <lineage>
        <taxon>Eukaryota</taxon>
        <taxon>Metazoa</taxon>
        <taxon>Chordata</taxon>
        <taxon>Tunicata</taxon>
        <taxon>Appendicularia</taxon>
        <taxon>Copelata</taxon>
        <taxon>Oikopleuridae</taxon>
        <taxon>Oikopleura</taxon>
    </lineage>
</organism>
<dbReference type="OrthoDB" id="10436080at2759"/>
<evidence type="ECO:0000313" key="4">
    <source>
        <dbReference type="EMBL" id="CBY13521.1"/>
    </source>
</evidence>
<evidence type="ECO:0000256" key="1">
    <source>
        <dbReference type="ARBA" id="ARBA00023157"/>
    </source>
</evidence>
<protein>
    <recommendedName>
        <fullName evidence="3">CUB domain-containing protein</fullName>
    </recommendedName>
</protein>
<evidence type="ECO:0000259" key="3">
    <source>
        <dbReference type="PROSITE" id="PS01180"/>
    </source>
</evidence>
<evidence type="ECO:0000256" key="2">
    <source>
        <dbReference type="PROSITE-ProRule" id="PRU00059"/>
    </source>
</evidence>
<dbReference type="PROSITE" id="PS01180">
    <property type="entry name" value="CUB"/>
    <property type="match status" value="1"/>
</dbReference>
<dbReference type="InterPro" id="IPR035914">
    <property type="entry name" value="Sperma_CUB_dom_sf"/>
</dbReference>
<accession>E4XUX4</accession>
<comment type="caution">
    <text evidence="2">Lacks conserved residue(s) required for the propagation of feature annotation.</text>
</comment>
<sequence>MNYFLIKFFLLIKQVEKIFIAKLLYFEAAKREKLNKMKINKMLMVLGNTGSTGFQIPPVNTVVPARDYSAFDHVVPSVLKAARKPFNCGPQIIKIQPGREEILKTPNFPKKISTGMNCVLRLQTLPGHKIILKWYGFVVDGCHEGNKVRIVDGDQQQFHCGDKRPPNYVSSTNEVERFSRYKRVFRIFF</sequence>
<gene>
    <name evidence="4" type="ORF">GSOID_T00004839001</name>
</gene>
<dbReference type="Pfam" id="PF00431">
    <property type="entry name" value="CUB"/>
    <property type="match status" value="1"/>
</dbReference>
<reference evidence="4" key="1">
    <citation type="journal article" date="2010" name="Science">
        <title>Plasticity of animal genome architecture unmasked by rapid evolution of a pelagic tunicate.</title>
        <authorList>
            <person name="Denoeud F."/>
            <person name="Henriet S."/>
            <person name="Mungpakdee S."/>
            <person name="Aury J.M."/>
            <person name="Da Silva C."/>
            <person name="Brinkmann H."/>
            <person name="Mikhaleva J."/>
            <person name="Olsen L.C."/>
            <person name="Jubin C."/>
            <person name="Canestro C."/>
            <person name="Bouquet J.M."/>
            <person name="Danks G."/>
            <person name="Poulain J."/>
            <person name="Campsteijn C."/>
            <person name="Adamski M."/>
            <person name="Cross I."/>
            <person name="Yadetie F."/>
            <person name="Muffato M."/>
            <person name="Louis A."/>
            <person name="Butcher S."/>
            <person name="Tsagkogeorga G."/>
            <person name="Konrad A."/>
            <person name="Singh S."/>
            <person name="Jensen M.F."/>
            <person name="Cong E.H."/>
            <person name="Eikeseth-Otteraa H."/>
            <person name="Noel B."/>
            <person name="Anthouard V."/>
            <person name="Porcel B.M."/>
            <person name="Kachouri-Lafond R."/>
            <person name="Nishino A."/>
            <person name="Ugolini M."/>
            <person name="Chourrout P."/>
            <person name="Nishida H."/>
            <person name="Aasland R."/>
            <person name="Huzurbazar S."/>
            <person name="Westhof E."/>
            <person name="Delsuc F."/>
            <person name="Lehrach H."/>
            <person name="Reinhardt R."/>
            <person name="Weissenbach J."/>
            <person name="Roy S.W."/>
            <person name="Artiguenave F."/>
            <person name="Postlethwait J.H."/>
            <person name="Manak J.R."/>
            <person name="Thompson E.M."/>
            <person name="Jaillon O."/>
            <person name="Du Pasquier L."/>
            <person name="Boudinot P."/>
            <person name="Liberles D.A."/>
            <person name="Volff J.N."/>
            <person name="Philippe H."/>
            <person name="Lenhard B."/>
            <person name="Roest Crollius H."/>
            <person name="Wincker P."/>
            <person name="Chourrout D."/>
        </authorList>
    </citation>
    <scope>NUCLEOTIDE SEQUENCE [LARGE SCALE GENOMIC DNA]</scope>
</reference>
<dbReference type="InterPro" id="IPR000859">
    <property type="entry name" value="CUB_dom"/>
</dbReference>
<dbReference type="Gene3D" id="2.60.120.290">
    <property type="entry name" value="Spermadhesin, CUB domain"/>
    <property type="match status" value="1"/>
</dbReference>
<dbReference type="AlphaFoldDB" id="E4XUX4"/>
<dbReference type="EMBL" id="FN653193">
    <property type="protein sequence ID" value="CBY13521.1"/>
    <property type="molecule type" value="Genomic_DNA"/>
</dbReference>
<evidence type="ECO:0000313" key="5">
    <source>
        <dbReference type="Proteomes" id="UP000001307"/>
    </source>
</evidence>